<dbReference type="SMART" id="SM00494">
    <property type="entry name" value="ChtBD2"/>
    <property type="match status" value="8"/>
</dbReference>
<name>A0A0L0CL46_LUCCU</name>
<dbReference type="InterPro" id="IPR051940">
    <property type="entry name" value="Chitin_bind-dev_reg"/>
</dbReference>
<dbReference type="InterPro" id="IPR036508">
    <property type="entry name" value="Chitin-bd_dom_sf"/>
</dbReference>
<feature type="domain" description="Chitin-binding type-2" evidence="6">
    <location>
        <begin position="754"/>
        <end position="799"/>
    </location>
</feature>
<dbReference type="Gene3D" id="2.170.140.10">
    <property type="entry name" value="Chitin binding domain"/>
    <property type="match status" value="6"/>
</dbReference>
<evidence type="ECO:0000313" key="8">
    <source>
        <dbReference type="Proteomes" id="UP000037069"/>
    </source>
</evidence>
<keyword evidence="1" id="KW-0147">Chitin-binding</keyword>
<feature type="domain" description="Chitin-binding type-2" evidence="6">
    <location>
        <begin position="625"/>
        <end position="681"/>
    </location>
</feature>
<reference evidence="7 8" key="1">
    <citation type="journal article" date="2015" name="Nat. Commun.">
        <title>Lucilia cuprina genome unlocks parasitic fly biology to underpin future interventions.</title>
        <authorList>
            <person name="Anstead C.A."/>
            <person name="Korhonen P.K."/>
            <person name="Young N.D."/>
            <person name="Hall R.S."/>
            <person name="Jex A.R."/>
            <person name="Murali S.C."/>
            <person name="Hughes D.S."/>
            <person name="Lee S.F."/>
            <person name="Perry T."/>
            <person name="Stroehlein A.J."/>
            <person name="Ansell B.R."/>
            <person name="Breugelmans B."/>
            <person name="Hofmann A."/>
            <person name="Qu J."/>
            <person name="Dugan S."/>
            <person name="Lee S.L."/>
            <person name="Chao H."/>
            <person name="Dinh H."/>
            <person name="Han Y."/>
            <person name="Doddapaneni H.V."/>
            <person name="Worley K.C."/>
            <person name="Muzny D.M."/>
            <person name="Ioannidis P."/>
            <person name="Waterhouse R.M."/>
            <person name="Zdobnov E.M."/>
            <person name="James P.J."/>
            <person name="Bagnall N.H."/>
            <person name="Kotze A.C."/>
            <person name="Gibbs R.A."/>
            <person name="Richards S."/>
            <person name="Batterham P."/>
            <person name="Gasser R.B."/>
        </authorList>
    </citation>
    <scope>NUCLEOTIDE SEQUENCE [LARGE SCALE GENOMIC DNA]</scope>
    <source>
        <strain evidence="7 8">LS</strain>
        <tissue evidence="7">Full body</tissue>
    </source>
</reference>
<dbReference type="SUPFAM" id="SSF57625">
    <property type="entry name" value="Invertebrate chitin-binding proteins"/>
    <property type="match status" value="6"/>
</dbReference>
<feature type="domain" description="Chitin-binding type-2" evidence="6">
    <location>
        <begin position="256"/>
        <end position="322"/>
    </location>
</feature>
<keyword evidence="5" id="KW-0325">Glycoprotein</keyword>
<feature type="domain" description="Chitin-binding type-2" evidence="6">
    <location>
        <begin position="373"/>
        <end position="429"/>
    </location>
</feature>
<dbReference type="Proteomes" id="UP000037069">
    <property type="component" value="Unassembled WGS sequence"/>
</dbReference>
<dbReference type="GO" id="GO:0008061">
    <property type="term" value="F:chitin binding"/>
    <property type="evidence" value="ECO:0007669"/>
    <property type="project" value="UniProtKB-KW"/>
</dbReference>
<dbReference type="EMBL" id="JRES01000254">
    <property type="protein sequence ID" value="KNC32957.1"/>
    <property type="molecule type" value="Genomic_DNA"/>
</dbReference>
<keyword evidence="8" id="KW-1185">Reference proteome</keyword>
<feature type="domain" description="Chitin-binding type-2" evidence="6">
    <location>
        <begin position="127"/>
        <end position="183"/>
    </location>
</feature>
<comment type="caution">
    <text evidence="7">The sequence shown here is derived from an EMBL/GenBank/DDBJ whole genome shotgun (WGS) entry which is preliminary data.</text>
</comment>
<dbReference type="PROSITE" id="PS50940">
    <property type="entry name" value="CHIT_BIND_II"/>
    <property type="match status" value="6"/>
</dbReference>
<dbReference type="Pfam" id="PF01607">
    <property type="entry name" value="CBM_14"/>
    <property type="match status" value="6"/>
</dbReference>
<proteinExistence type="predicted"/>
<gene>
    <name evidence="7" type="ORF">FF38_07767</name>
</gene>
<dbReference type="OMA" id="TPETDIC"/>
<keyword evidence="3" id="KW-0677">Repeat</keyword>
<dbReference type="AlphaFoldDB" id="A0A0L0CL46"/>
<dbReference type="PANTHER" id="PTHR23301">
    <property type="entry name" value="CHITIN BINDING PERITROPHIN-A"/>
    <property type="match status" value="1"/>
</dbReference>
<dbReference type="InterPro" id="IPR002557">
    <property type="entry name" value="Chitin-bd_dom"/>
</dbReference>
<keyword evidence="2" id="KW-0732">Signal</keyword>
<sequence length="814" mass="91463">MSVIHTNADNNLVSYPALYRFFIWDSDKMKNGILPLLLLISLTLSWGKQYSELIDPFSMVQNPCNDIRNGQFICQDCGTLAFCLQQGGDWTTLKVSECQTEHNLYCDEEARGCVFKQTCKEGNRGPKFECQNSGIFPDPYDCKYYHVCDNKNEGERLICPSGTAYSPASKTCSLTPETDICLKPQYECKELGQMGAWPTDSSIYYVCHATNMGGNVVRYPVLYSCQSGYIFVKNKCVPYISSTVAPPPAPTAVPEIKTCERGSGLTPNPYDCYSYFVCVNGLLVSNTCPAGTHYNDDRKIETFLVERNPCEQVRNGQFICLDCATLAFCSQQNGVWTTLTIGSCKTDKNLFCDEQAHGCIFRKTCKTNIITTNFECQNAGIYPDPYDCKNFYECNGNNEAKRSTCPIGKAYSPVTKSCSISDTDQICLKPQYNCTVTGQSEAWPTDDNIFYLCMGQKPLLYSCPRGYRFIIDKCMKFNTESLLDQPPSQEKVCNKENIVFANPDDCRSYFSCKEDIFVKISCPNGSYFNTQRETCILAYLTVSWAKQYSELIDPFRTVQNPCSDIRNGQFICQDCGTLAFCLQQGGDWITLIITECQTEHNLYCDEMARGCIFKHKCKEPNRGPKFECQNSGIFPDPYDCKYYHVCDNKNEGERFICPSGTAYSPANKTCSLTPETDICLNPQYKCNKMGQIAAWPTDSNIYYVCHSTNVDGNVVRYPVLYRCRSGYVFVGIKCVPHTSSTVVPPTAPTAVPEIKTCERGSGITLNPYDCYSYFVCVNGVLVSTTCPTGTHYSDDTKSCVFGKCNVIFARYNYL</sequence>
<feature type="domain" description="Chitin-binding type-2" evidence="6">
    <location>
        <begin position="490"/>
        <end position="535"/>
    </location>
</feature>
<evidence type="ECO:0000256" key="2">
    <source>
        <dbReference type="ARBA" id="ARBA00022729"/>
    </source>
</evidence>
<protein>
    <recommendedName>
        <fullName evidence="6">Chitin-binding type-2 domain-containing protein</fullName>
    </recommendedName>
</protein>
<keyword evidence="4" id="KW-1015">Disulfide bond</keyword>
<dbReference type="OrthoDB" id="6597859at2759"/>
<evidence type="ECO:0000256" key="3">
    <source>
        <dbReference type="ARBA" id="ARBA00022737"/>
    </source>
</evidence>
<evidence type="ECO:0000256" key="1">
    <source>
        <dbReference type="ARBA" id="ARBA00022669"/>
    </source>
</evidence>
<evidence type="ECO:0000256" key="4">
    <source>
        <dbReference type="ARBA" id="ARBA00023157"/>
    </source>
</evidence>
<dbReference type="GO" id="GO:0005576">
    <property type="term" value="C:extracellular region"/>
    <property type="evidence" value="ECO:0007669"/>
    <property type="project" value="InterPro"/>
</dbReference>
<dbReference type="PANTHER" id="PTHR23301:SF106">
    <property type="entry name" value="CHITIN-BINDING TYPE-2 DOMAIN-CONTAINING PROTEIN-RELATED"/>
    <property type="match status" value="1"/>
</dbReference>
<accession>A0A0L0CL46</accession>
<evidence type="ECO:0000259" key="6">
    <source>
        <dbReference type="PROSITE" id="PS50940"/>
    </source>
</evidence>
<organism evidence="7 8">
    <name type="scientific">Lucilia cuprina</name>
    <name type="common">Green bottle fly</name>
    <name type="synonym">Australian sheep blowfly</name>
    <dbReference type="NCBI Taxonomy" id="7375"/>
    <lineage>
        <taxon>Eukaryota</taxon>
        <taxon>Metazoa</taxon>
        <taxon>Ecdysozoa</taxon>
        <taxon>Arthropoda</taxon>
        <taxon>Hexapoda</taxon>
        <taxon>Insecta</taxon>
        <taxon>Pterygota</taxon>
        <taxon>Neoptera</taxon>
        <taxon>Endopterygota</taxon>
        <taxon>Diptera</taxon>
        <taxon>Brachycera</taxon>
        <taxon>Muscomorpha</taxon>
        <taxon>Oestroidea</taxon>
        <taxon>Calliphoridae</taxon>
        <taxon>Luciliinae</taxon>
        <taxon>Lucilia</taxon>
    </lineage>
</organism>
<evidence type="ECO:0000256" key="5">
    <source>
        <dbReference type="ARBA" id="ARBA00023180"/>
    </source>
</evidence>
<evidence type="ECO:0000313" key="7">
    <source>
        <dbReference type="EMBL" id="KNC32957.1"/>
    </source>
</evidence>